<protein>
    <recommendedName>
        <fullName evidence="6">RRM domain-containing protein</fullName>
    </recommendedName>
</protein>
<feature type="domain" description="RRM" evidence="6">
    <location>
        <begin position="38"/>
        <end position="115"/>
    </location>
</feature>
<evidence type="ECO:0000313" key="7">
    <source>
        <dbReference type="EMBL" id="JAS57963.1"/>
    </source>
</evidence>
<dbReference type="Gene3D" id="3.30.70.330">
    <property type="match status" value="2"/>
</dbReference>
<dbReference type="SMART" id="SM00360">
    <property type="entry name" value="RRM"/>
    <property type="match status" value="2"/>
</dbReference>
<organism evidence="7">
    <name type="scientific">Cuerna arida</name>
    <dbReference type="NCBI Taxonomy" id="1464854"/>
    <lineage>
        <taxon>Eukaryota</taxon>
        <taxon>Metazoa</taxon>
        <taxon>Ecdysozoa</taxon>
        <taxon>Arthropoda</taxon>
        <taxon>Hexapoda</taxon>
        <taxon>Insecta</taxon>
        <taxon>Pterygota</taxon>
        <taxon>Neoptera</taxon>
        <taxon>Paraneoptera</taxon>
        <taxon>Hemiptera</taxon>
        <taxon>Auchenorrhyncha</taxon>
        <taxon>Membracoidea</taxon>
        <taxon>Cicadellidae</taxon>
        <taxon>Cicadellinae</taxon>
        <taxon>Proconiini</taxon>
        <taxon>Cuerna</taxon>
    </lineage>
</organism>
<feature type="domain" description="RRM" evidence="6">
    <location>
        <begin position="118"/>
        <end position="195"/>
    </location>
</feature>
<gene>
    <name evidence="7" type="ORF">g.7580</name>
</gene>
<name>A0A1B6G6K9_9HEMI</name>
<reference evidence="7" key="1">
    <citation type="submission" date="2015-11" db="EMBL/GenBank/DDBJ databases">
        <title>De novo transcriptome assembly of four potential Pierce s Disease insect vectors from Arizona vineyards.</title>
        <authorList>
            <person name="Tassone E.E."/>
        </authorList>
    </citation>
    <scope>NUCLEOTIDE SEQUENCE</scope>
</reference>
<feature type="compositionally biased region" description="Low complexity" evidence="5">
    <location>
        <begin position="300"/>
        <end position="324"/>
    </location>
</feature>
<evidence type="ECO:0000259" key="6">
    <source>
        <dbReference type="PROSITE" id="PS50102"/>
    </source>
</evidence>
<dbReference type="EMBL" id="GECZ01011806">
    <property type="protein sequence ID" value="JAS57963.1"/>
    <property type="molecule type" value="Transcribed_RNA"/>
</dbReference>
<sequence>MDFSQDVDVNVNDQANGAMRQTTANGSIDRKASNIDERKLFIGGLNFKVTEEELKGYFSKYGNVASVNVKCDPITGRFRGFAFIVFSSPESVDKAIEAGEHLINGRKVEPRRAKSRPGKIFVGGLADELTDDEIKNYFAQFGNITAIDLPFDKEKNKRKNFCFITFDNENVVADLLKKPKQSINGKPVDVKKATPKPDPMYASIPPAGGAMMPNMRNGARAPPGGYMAPQWGAPTPGGFGNYGGSGYGGYDGYDYYNGYDASGYEYGPQGGAAMPAAPYGAAPTGYGGGRPMGGSGARGGKAAPAGGKMRGGAAPTAAGGKANARNIRHQPY</sequence>
<dbReference type="PANTHER" id="PTHR48033:SF10">
    <property type="entry name" value="RNA-BINDING PROTEIN SQUID"/>
    <property type="match status" value="1"/>
</dbReference>
<comment type="subcellular location">
    <subcellularLocation>
        <location evidence="1">Nucleus</location>
    </subcellularLocation>
</comment>
<dbReference type="GO" id="GO:0005654">
    <property type="term" value="C:nucleoplasm"/>
    <property type="evidence" value="ECO:0007669"/>
    <property type="project" value="TreeGrafter"/>
</dbReference>
<evidence type="ECO:0000256" key="3">
    <source>
        <dbReference type="ARBA" id="ARBA00023242"/>
    </source>
</evidence>
<dbReference type="InterPro" id="IPR012677">
    <property type="entry name" value="Nucleotide-bd_a/b_plait_sf"/>
</dbReference>
<dbReference type="InterPro" id="IPR035979">
    <property type="entry name" value="RBD_domain_sf"/>
</dbReference>
<dbReference type="AlphaFoldDB" id="A0A1B6G6K9"/>
<feature type="region of interest" description="Disordered" evidence="5">
    <location>
        <begin position="291"/>
        <end position="332"/>
    </location>
</feature>
<dbReference type="PROSITE" id="PS50102">
    <property type="entry name" value="RRM"/>
    <property type="match status" value="2"/>
</dbReference>
<keyword evidence="2 4" id="KW-0694">RNA-binding</keyword>
<evidence type="ECO:0000256" key="5">
    <source>
        <dbReference type="SAM" id="MobiDB-lite"/>
    </source>
</evidence>
<dbReference type="Pfam" id="PF00076">
    <property type="entry name" value="RRM_1"/>
    <property type="match status" value="2"/>
</dbReference>
<accession>A0A1B6G6K9</accession>
<evidence type="ECO:0000256" key="1">
    <source>
        <dbReference type="ARBA" id="ARBA00004123"/>
    </source>
</evidence>
<dbReference type="PANTHER" id="PTHR48033">
    <property type="entry name" value="RNA-BINDING (RRM/RBD/RNP MOTIFS) FAMILY PROTEIN"/>
    <property type="match status" value="1"/>
</dbReference>
<proteinExistence type="predicted"/>
<dbReference type="SUPFAM" id="SSF54928">
    <property type="entry name" value="RNA-binding domain, RBD"/>
    <property type="match status" value="2"/>
</dbReference>
<dbReference type="GO" id="GO:0010468">
    <property type="term" value="P:regulation of gene expression"/>
    <property type="evidence" value="ECO:0007669"/>
    <property type="project" value="TreeGrafter"/>
</dbReference>
<evidence type="ECO:0000256" key="4">
    <source>
        <dbReference type="PROSITE-ProRule" id="PRU00176"/>
    </source>
</evidence>
<dbReference type="InterPro" id="IPR000504">
    <property type="entry name" value="RRM_dom"/>
</dbReference>
<dbReference type="GO" id="GO:0000785">
    <property type="term" value="C:chromatin"/>
    <property type="evidence" value="ECO:0007669"/>
    <property type="project" value="TreeGrafter"/>
</dbReference>
<evidence type="ECO:0000256" key="2">
    <source>
        <dbReference type="ARBA" id="ARBA00022884"/>
    </source>
</evidence>
<keyword evidence="3" id="KW-0539">Nucleus</keyword>
<dbReference type="GO" id="GO:0003723">
    <property type="term" value="F:RNA binding"/>
    <property type="evidence" value="ECO:0007669"/>
    <property type="project" value="UniProtKB-UniRule"/>
</dbReference>